<dbReference type="GO" id="GO:0003677">
    <property type="term" value="F:DNA binding"/>
    <property type="evidence" value="ECO:0007669"/>
    <property type="project" value="UniProtKB-KW"/>
</dbReference>
<dbReference type="Gene3D" id="1.10.10.10">
    <property type="entry name" value="Winged helix-like DNA-binding domain superfamily/Winged helix DNA-binding domain"/>
    <property type="match status" value="1"/>
</dbReference>
<dbReference type="SUPFAM" id="SSF55781">
    <property type="entry name" value="GAF domain-like"/>
    <property type="match status" value="1"/>
</dbReference>
<dbReference type="OrthoDB" id="9807558at2"/>
<keyword evidence="7" id="KW-1185">Reference proteome</keyword>
<dbReference type="STRING" id="1796497.GCE9029_03566"/>
<dbReference type="SUPFAM" id="SSF46785">
    <property type="entry name" value="Winged helix' DNA-binding domain"/>
    <property type="match status" value="1"/>
</dbReference>
<evidence type="ECO:0000259" key="5">
    <source>
        <dbReference type="PROSITE" id="PS51078"/>
    </source>
</evidence>
<dbReference type="PANTHER" id="PTHR30136">
    <property type="entry name" value="HELIX-TURN-HELIX TRANSCRIPTIONAL REGULATOR, ICLR FAMILY"/>
    <property type="match status" value="1"/>
</dbReference>
<dbReference type="AlphaFoldDB" id="A0A128F9N3"/>
<name>A0A128F9N3_9GAMM</name>
<keyword evidence="1" id="KW-0805">Transcription regulation</keyword>
<dbReference type="Pfam" id="PF01614">
    <property type="entry name" value="IclR_C"/>
    <property type="match status" value="1"/>
</dbReference>
<dbReference type="InterPro" id="IPR029016">
    <property type="entry name" value="GAF-like_dom_sf"/>
</dbReference>
<dbReference type="SMART" id="SM00346">
    <property type="entry name" value="HTH_ICLR"/>
    <property type="match status" value="1"/>
</dbReference>
<accession>A0A128F9N3</accession>
<dbReference type="RefSeq" id="WP_062665236.1">
    <property type="nucleotide sequence ID" value="NZ_FIZX01000002.1"/>
</dbReference>
<dbReference type="InterPro" id="IPR005471">
    <property type="entry name" value="Tscrpt_reg_IclR_N"/>
</dbReference>
<dbReference type="EMBL" id="FIZX01000002">
    <property type="protein sequence ID" value="CZF82991.1"/>
    <property type="molecule type" value="Genomic_DNA"/>
</dbReference>
<dbReference type="GO" id="GO:0003700">
    <property type="term" value="F:DNA-binding transcription factor activity"/>
    <property type="evidence" value="ECO:0007669"/>
    <property type="project" value="TreeGrafter"/>
</dbReference>
<dbReference type="InterPro" id="IPR014757">
    <property type="entry name" value="Tscrpt_reg_IclR_C"/>
</dbReference>
<dbReference type="InterPro" id="IPR036388">
    <property type="entry name" value="WH-like_DNA-bd_sf"/>
</dbReference>
<dbReference type="Proteomes" id="UP000071641">
    <property type="component" value="Unassembled WGS sequence"/>
</dbReference>
<dbReference type="PROSITE" id="PS51078">
    <property type="entry name" value="ICLR_ED"/>
    <property type="match status" value="1"/>
</dbReference>
<feature type="domain" description="IclR-ED" evidence="5">
    <location>
        <begin position="71"/>
        <end position="254"/>
    </location>
</feature>
<dbReference type="Gene3D" id="3.30.450.40">
    <property type="match status" value="1"/>
</dbReference>
<dbReference type="InterPro" id="IPR036390">
    <property type="entry name" value="WH_DNA-bd_sf"/>
</dbReference>
<evidence type="ECO:0000256" key="2">
    <source>
        <dbReference type="ARBA" id="ARBA00023125"/>
    </source>
</evidence>
<dbReference type="PROSITE" id="PS51077">
    <property type="entry name" value="HTH_ICLR"/>
    <property type="match status" value="1"/>
</dbReference>
<feature type="domain" description="HTH iclR-type" evidence="4">
    <location>
        <begin position="9"/>
        <end position="79"/>
    </location>
</feature>
<reference evidence="7" key="1">
    <citation type="submission" date="2016-02" db="EMBL/GenBank/DDBJ databases">
        <authorList>
            <person name="Rodrigo-Torres Lidia"/>
            <person name="Arahal R.David."/>
        </authorList>
    </citation>
    <scope>NUCLEOTIDE SEQUENCE [LARGE SCALE GENOMIC DNA]</scope>
    <source>
        <strain evidence="7">CECT 9029</strain>
    </source>
</reference>
<dbReference type="GO" id="GO:0045892">
    <property type="term" value="P:negative regulation of DNA-templated transcription"/>
    <property type="evidence" value="ECO:0007669"/>
    <property type="project" value="TreeGrafter"/>
</dbReference>
<organism evidence="6 7">
    <name type="scientific">Grimontia celer</name>
    <dbReference type="NCBI Taxonomy" id="1796497"/>
    <lineage>
        <taxon>Bacteria</taxon>
        <taxon>Pseudomonadati</taxon>
        <taxon>Pseudomonadota</taxon>
        <taxon>Gammaproteobacteria</taxon>
        <taxon>Vibrionales</taxon>
        <taxon>Vibrionaceae</taxon>
        <taxon>Grimontia</taxon>
    </lineage>
</organism>
<evidence type="ECO:0000256" key="1">
    <source>
        <dbReference type="ARBA" id="ARBA00023015"/>
    </source>
</evidence>
<keyword evidence="2" id="KW-0238">DNA-binding</keyword>
<evidence type="ECO:0000313" key="6">
    <source>
        <dbReference type="EMBL" id="CZF82991.1"/>
    </source>
</evidence>
<dbReference type="InterPro" id="IPR050707">
    <property type="entry name" value="HTH_MetabolicPath_Reg"/>
</dbReference>
<proteinExistence type="predicted"/>
<sequence>MTTERREKASSITRVLEIIEAISCSERPPSPAELSIMLDIPKPSIHRLLQQLEREGFVQTNMRGNLVPANRMHDIALGVLHTTHFKAIRQAILQKLANEVGETCGVSLPNGVDMIYFDRVQTNWPLQINLQTGSHTPIWCTASGKLYLSTLSKRRRQRLINNMSLERHAKNTITDPIDLERALTEIEKQDLGIDNEEFIDGMAAIAVPIRNEDGQLHACLFTHAPVFRSSLEDLLKFEPQLRRAARDLEALMKEG</sequence>
<dbReference type="Pfam" id="PF09339">
    <property type="entry name" value="HTH_IclR"/>
    <property type="match status" value="1"/>
</dbReference>
<gene>
    <name evidence="6" type="primary">iclR_2</name>
    <name evidence="6" type="ORF">GCE9029_03566</name>
</gene>
<dbReference type="PANTHER" id="PTHR30136:SF35">
    <property type="entry name" value="HTH-TYPE TRANSCRIPTIONAL REGULATOR RV1719"/>
    <property type="match status" value="1"/>
</dbReference>
<evidence type="ECO:0000256" key="3">
    <source>
        <dbReference type="ARBA" id="ARBA00023163"/>
    </source>
</evidence>
<evidence type="ECO:0000313" key="7">
    <source>
        <dbReference type="Proteomes" id="UP000071641"/>
    </source>
</evidence>
<keyword evidence="3" id="KW-0804">Transcription</keyword>
<protein>
    <submittedName>
        <fullName evidence="6">Acetate operon repressor</fullName>
    </submittedName>
</protein>
<evidence type="ECO:0000259" key="4">
    <source>
        <dbReference type="PROSITE" id="PS51077"/>
    </source>
</evidence>